<name>A0ABV2I757_9HYPH</name>
<dbReference type="SUPFAM" id="SSF117074">
    <property type="entry name" value="Hypothetical protein PA1324"/>
    <property type="match status" value="1"/>
</dbReference>
<dbReference type="Gene3D" id="2.60.40.10">
    <property type="entry name" value="Immunoglobulins"/>
    <property type="match status" value="6"/>
</dbReference>
<comment type="caution">
    <text evidence="5">The sequence shown here is derived from an EMBL/GenBank/DDBJ whole genome shotgun (WGS) entry which is preliminary data.</text>
</comment>
<feature type="domain" description="DUF11" evidence="2">
    <location>
        <begin position="850"/>
        <end position="955"/>
    </location>
</feature>
<gene>
    <name evidence="5" type="ORF">ABID12_000642</name>
</gene>
<accession>A0ABV2I757</accession>
<dbReference type="InterPro" id="IPR051172">
    <property type="entry name" value="Chlamydia_OmcB"/>
</dbReference>
<feature type="domain" description="DUF7507" evidence="4">
    <location>
        <begin position="599"/>
        <end position="703"/>
    </location>
</feature>
<dbReference type="PANTHER" id="PTHR34819">
    <property type="entry name" value="LARGE CYSTEINE-RICH PERIPLASMIC PROTEIN OMCB"/>
    <property type="match status" value="1"/>
</dbReference>
<proteinExistence type="predicted"/>
<dbReference type="InterPro" id="IPR013783">
    <property type="entry name" value="Ig-like_fold"/>
</dbReference>
<feature type="region of interest" description="Disordered" evidence="1">
    <location>
        <begin position="684"/>
        <end position="713"/>
    </location>
</feature>
<dbReference type="Proteomes" id="UP001549164">
    <property type="component" value="Unassembled WGS sequence"/>
</dbReference>
<dbReference type="InterPro" id="IPR054215">
    <property type="entry name" value="DUF6923"/>
</dbReference>
<dbReference type="InterPro" id="IPR001434">
    <property type="entry name" value="OmcB-like_DUF11"/>
</dbReference>
<feature type="domain" description="DUF6923" evidence="3">
    <location>
        <begin position="2"/>
        <end position="225"/>
    </location>
</feature>
<evidence type="ECO:0000313" key="6">
    <source>
        <dbReference type="Proteomes" id="UP001549164"/>
    </source>
</evidence>
<feature type="region of interest" description="Disordered" evidence="1">
    <location>
        <begin position="567"/>
        <end position="592"/>
    </location>
</feature>
<dbReference type="NCBIfam" id="TIGR01451">
    <property type="entry name" value="B_ant_repeat"/>
    <property type="match status" value="5"/>
</dbReference>
<keyword evidence="6" id="KW-1185">Reference proteome</keyword>
<dbReference type="InterPro" id="IPR055354">
    <property type="entry name" value="DUF7507"/>
</dbReference>
<evidence type="ECO:0000256" key="1">
    <source>
        <dbReference type="SAM" id="MobiDB-lite"/>
    </source>
</evidence>
<dbReference type="Pfam" id="PF21959">
    <property type="entry name" value="DUF6923"/>
    <property type="match status" value="1"/>
</dbReference>
<feature type="compositionally biased region" description="Acidic residues" evidence="1">
    <location>
        <begin position="577"/>
        <end position="587"/>
    </location>
</feature>
<protein>
    <submittedName>
        <fullName evidence="5">Repeat protein (TIGR01451 family)</fullName>
    </submittedName>
</protein>
<feature type="domain" description="DUF7507" evidence="4">
    <location>
        <begin position="481"/>
        <end position="585"/>
    </location>
</feature>
<dbReference type="InterPro" id="IPR047589">
    <property type="entry name" value="DUF11_rpt"/>
</dbReference>
<organism evidence="5 6">
    <name type="scientific">Martelella mangrovi</name>
    <dbReference type="NCBI Taxonomy" id="1397477"/>
    <lineage>
        <taxon>Bacteria</taxon>
        <taxon>Pseudomonadati</taxon>
        <taxon>Pseudomonadota</taxon>
        <taxon>Alphaproteobacteria</taxon>
        <taxon>Hyphomicrobiales</taxon>
        <taxon>Aurantimonadaceae</taxon>
        <taxon>Martelella</taxon>
    </lineage>
</organism>
<dbReference type="RefSeq" id="WP_354433076.1">
    <property type="nucleotide sequence ID" value="NZ_JBEPLY010000002.1"/>
</dbReference>
<sequence>MYLSQGNPNTTLYRVDTSTNPFTYPPIGVTNDTYNAMGFNPVDNYLYAIHYNISEQRFHLWRIGDDGQATNLGQVQGAGINTHGAGIASGEIGPDGSFYVKFNGVSTGAAGFLYKIDVTNPAATTSVQLSQTISTADLAWHEGLLYGHSMDDGHLYTLNPNSGQVTDVGDSGIINSFGAMIGASNGVFGALNTGGFYQFDLDTGEATLLSDSPASSNNDGAKCATTPLQFGADLAVTKTDDNEFYKAGKDVTYTIVVTNNGPFGTQNAGVLDELPDGITEASWTCGNATGGAVCGASSGTGSLDDPGDFPAGASLTYTLTLSVPEDFSGNLENVATVTVPETNTETDISNNSATDVDQQALPEIALDKTGALDDANGNGFADAGETIAYSFLVENTGNVTLTDVTVDDPRLADAGVSLDQVPQTLAPGDSFTFTATYTVTQADVDAGVVDNTATSVGTDPFDDLIESDPDTVTFPTDTASSVTLDKDAALDDANGNGFADAGETIAYSFVVENTGALTLTDVTVDDAMLAAAGVALDQGPQTLAPGDSFTFTASYTVTQADVDAGSVDNSATATGVDPDDTAVESDPDTATVPADTTAAMTVDKTGALDDANGNGFADAGETIVYSFLVENTGSVTLTDVTVDDPKLAAAGVAIDQPPQTLAPGDSFTFTATYTVTQADVDAGSVENSATTTATTPDDDPIESDPDTEVTDLPASGKLEIAKSGLFNDDNGNGYSNVGETITYTVTVENTGNVTLTDVVPQDGGPTFDSQPGEGTFSAFDPASARLAPGESQSFIATYTLAEVDIERAGGISDAVSNVARATGVMPDGSLTPEQEATSIVALPAATPQKVVVTKQALVKEVRRGGKAPYFITVTNTQERAVTGITVTDRIPSGFRYVEGSASVDDEAVTPDISGRDIRFRDISVDPDQKVVIRVSLEVLSSTAPGKYKNAAFATDLVGRKISDTVYAEVEIPVEPVFDCGDIIGKVFDDLNRDGYQDEGEPGLPGVRVATVNGVLVTTDPFGRFHVACAALPDNRIGSNFIMKLDERTLPSGYSLTTENPRVVRLTAGKMTKLNFGASIGRVVSLDLTDASFVENEITLKPDWLEGLDQLTAILATEPSILDLNYYGDRLETLARERLKEVSRQVRLRWKAEKEPYSLEITTHMEASK</sequence>
<reference evidence="5 6" key="1">
    <citation type="submission" date="2024-06" db="EMBL/GenBank/DDBJ databases">
        <title>Genomic Encyclopedia of Type Strains, Phase IV (KMG-IV): sequencing the most valuable type-strain genomes for metagenomic binning, comparative biology and taxonomic classification.</title>
        <authorList>
            <person name="Goeker M."/>
        </authorList>
    </citation>
    <scope>NUCLEOTIDE SEQUENCE [LARGE SCALE GENOMIC DNA]</scope>
    <source>
        <strain evidence="5 6">DSM 28102</strain>
    </source>
</reference>
<dbReference type="SUPFAM" id="SSF69322">
    <property type="entry name" value="Tricorn protease domain 2"/>
    <property type="match status" value="1"/>
</dbReference>
<feature type="domain" description="DUF11" evidence="2">
    <location>
        <begin position="233"/>
        <end position="354"/>
    </location>
</feature>
<dbReference type="Pfam" id="PF24346">
    <property type="entry name" value="DUF7507"/>
    <property type="match status" value="4"/>
</dbReference>
<feature type="compositionally biased region" description="Acidic residues" evidence="1">
    <location>
        <begin position="696"/>
        <end position="709"/>
    </location>
</feature>
<feature type="domain" description="DUF7507" evidence="4">
    <location>
        <begin position="730"/>
        <end position="830"/>
    </location>
</feature>
<dbReference type="PANTHER" id="PTHR34819:SF3">
    <property type="entry name" value="CELL SURFACE PROTEIN"/>
    <property type="match status" value="1"/>
</dbReference>
<evidence type="ECO:0000313" key="5">
    <source>
        <dbReference type="EMBL" id="MET3598715.1"/>
    </source>
</evidence>
<dbReference type="EMBL" id="JBEPLY010000002">
    <property type="protein sequence ID" value="MET3598715.1"/>
    <property type="molecule type" value="Genomic_DNA"/>
</dbReference>
<evidence type="ECO:0000259" key="3">
    <source>
        <dbReference type="Pfam" id="PF21959"/>
    </source>
</evidence>
<feature type="domain" description="DUF7507" evidence="4">
    <location>
        <begin position="362"/>
        <end position="466"/>
    </location>
</feature>
<evidence type="ECO:0000259" key="2">
    <source>
        <dbReference type="Pfam" id="PF01345"/>
    </source>
</evidence>
<evidence type="ECO:0000259" key="4">
    <source>
        <dbReference type="Pfam" id="PF24346"/>
    </source>
</evidence>
<dbReference type="Pfam" id="PF01345">
    <property type="entry name" value="DUF11"/>
    <property type="match status" value="2"/>
</dbReference>